<keyword evidence="3" id="KW-0964">Secreted</keyword>
<dbReference type="AlphaFoldDB" id="A0A670Z0Z1"/>
<dbReference type="Gene3D" id="3.10.100.10">
    <property type="entry name" value="Mannose-Binding Protein A, subunit A"/>
    <property type="match status" value="1"/>
</dbReference>
<evidence type="ECO:0000256" key="5">
    <source>
        <dbReference type="ARBA" id="ARBA00022734"/>
    </source>
</evidence>
<keyword evidence="8" id="KW-1185">Reference proteome</keyword>
<evidence type="ECO:0000256" key="1">
    <source>
        <dbReference type="ARBA" id="ARBA00004613"/>
    </source>
</evidence>
<dbReference type="GO" id="GO:0001503">
    <property type="term" value="P:ossification"/>
    <property type="evidence" value="ECO:0007669"/>
    <property type="project" value="TreeGrafter"/>
</dbReference>
<evidence type="ECO:0000313" key="8">
    <source>
        <dbReference type="Proteomes" id="UP000472273"/>
    </source>
</evidence>
<proteinExistence type="inferred from homology"/>
<comment type="subcellular location">
    <subcellularLocation>
        <location evidence="1">Secreted</location>
    </subcellularLocation>
</comment>
<dbReference type="InterPro" id="IPR016186">
    <property type="entry name" value="C-type_lectin-like/link_sf"/>
</dbReference>
<dbReference type="Pfam" id="PF00059">
    <property type="entry name" value="Lectin_C"/>
    <property type="match status" value="1"/>
</dbReference>
<protein>
    <recommendedName>
        <fullName evidence="6">C-type lectin domain-containing protein</fullName>
    </recommendedName>
</protein>
<dbReference type="GO" id="GO:0030246">
    <property type="term" value="F:carbohydrate binding"/>
    <property type="evidence" value="ECO:0007669"/>
    <property type="project" value="UniProtKB-KW"/>
</dbReference>
<reference evidence="7" key="2">
    <citation type="submission" date="2025-09" db="UniProtKB">
        <authorList>
            <consortium name="Ensembl"/>
        </authorList>
    </citation>
    <scope>IDENTIFICATION</scope>
</reference>
<evidence type="ECO:0000256" key="4">
    <source>
        <dbReference type="ARBA" id="ARBA00022729"/>
    </source>
</evidence>
<dbReference type="InterPro" id="IPR001304">
    <property type="entry name" value="C-type_lectin-like"/>
</dbReference>
<evidence type="ECO:0000256" key="3">
    <source>
        <dbReference type="ARBA" id="ARBA00022525"/>
    </source>
</evidence>
<name>A0A670Z0Z1_PSETE</name>
<evidence type="ECO:0000259" key="6">
    <source>
        <dbReference type="PROSITE" id="PS50041"/>
    </source>
</evidence>
<dbReference type="PROSITE" id="PS50041">
    <property type="entry name" value="C_TYPE_LECTIN_2"/>
    <property type="match status" value="1"/>
</dbReference>
<dbReference type="GO" id="GO:0008083">
    <property type="term" value="F:growth factor activity"/>
    <property type="evidence" value="ECO:0007669"/>
    <property type="project" value="TreeGrafter"/>
</dbReference>
<dbReference type="Ensembl" id="ENSPTXT00000015853.1">
    <property type="protein sequence ID" value="ENSPTXP00000015378.1"/>
    <property type="gene ID" value="ENSPTXG00000010623.1"/>
</dbReference>
<dbReference type="GeneTree" id="ENSGT01010000226367"/>
<accession>A0A670Z0Z1</accession>
<dbReference type="PANTHER" id="PTHR22799">
    <property type="entry name" value="TETRANECTIN-RELATED"/>
    <property type="match status" value="1"/>
</dbReference>
<sequence length="235" mass="26157">MEMGTRGGIQPVLTSSGEPVAEILSSSENRPMPPLNGPANPISSLPPIESQLVSWVFFGCSAQENRAIKQVRWMEREWGFCSILPLPCPPSHATPTKGHFNILRFSFLLAILAPNGRIVDEKMFKRDDSKGDFQAATTKCAHMNSKLALPRNVAENSALQGIVAFRNEQAILGIIYNTAKKKFEDLNGHPLQFFNWAPGEPNNLGYEKCVEMHPNGQWHNRICDLGWSIICEVDI</sequence>
<keyword evidence="5" id="KW-0430">Lectin</keyword>
<reference evidence="7" key="1">
    <citation type="submission" date="2025-08" db="UniProtKB">
        <authorList>
            <consortium name="Ensembl"/>
        </authorList>
    </citation>
    <scope>IDENTIFICATION</scope>
</reference>
<keyword evidence="4" id="KW-0732">Signal</keyword>
<dbReference type="SUPFAM" id="SSF56436">
    <property type="entry name" value="C-type lectin-like"/>
    <property type="match status" value="1"/>
</dbReference>
<dbReference type="Proteomes" id="UP000472273">
    <property type="component" value="Unplaced"/>
</dbReference>
<feature type="domain" description="C-type lectin" evidence="6">
    <location>
        <begin position="133"/>
        <end position="232"/>
    </location>
</feature>
<dbReference type="GO" id="GO:0005615">
    <property type="term" value="C:extracellular space"/>
    <property type="evidence" value="ECO:0007669"/>
    <property type="project" value="TreeGrafter"/>
</dbReference>
<comment type="similarity">
    <text evidence="2">Belongs to the true venom lectin family.</text>
</comment>
<organism evidence="7 8">
    <name type="scientific">Pseudonaja textilis</name>
    <name type="common">Eastern brown snake</name>
    <dbReference type="NCBI Taxonomy" id="8673"/>
    <lineage>
        <taxon>Eukaryota</taxon>
        <taxon>Metazoa</taxon>
        <taxon>Chordata</taxon>
        <taxon>Craniata</taxon>
        <taxon>Vertebrata</taxon>
        <taxon>Euteleostomi</taxon>
        <taxon>Lepidosauria</taxon>
        <taxon>Squamata</taxon>
        <taxon>Bifurcata</taxon>
        <taxon>Unidentata</taxon>
        <taxon>Episquamata</taxon>
        <taxon>Toxicofera</taxon>
        <taxon>Serpentes</taxon>
        <taxon>Colubroidea</taxon>
        <taxon>Elapidae</taxon>
        <taxon>Hydrophiinae</taxon>
        <taxon>Pseudonaja</taxon>
    </lineage>
</organism>
<dbReference type="PANTHER" id="PTHR22799:SF1">
    <property type="entry name" value="C-TYPE LECTIN DOMAIN FAMILY 11 MEMBER A"/>
    <property type="match status" value="1"/>
</dbReference>
<dbReference type="SMART" id="SM00034">
    <property type="entry name" value="CLECT"/>
    <property type="match status" value="1"/>
</dbReference>
<dbReference type="InterPro" id="IPR016187">
    <property type="entry name" value="CTDL_fold"/>
</dbReference>
<dbReference type="InterPro" id="IPR051663">
    <property type="entry name" value="CLec_Tetranectin-domain"/>
</dbReference>
<evidence type="ECO:0000313" key="7">
    <source>
        <dbReference type="Ensembl" id="ENSPTXP00000015378.1"/>
    </source>
</evidence>
<evidence type="ECO:0000256" key="2">
    <source>
        <dbReference type="ARBA" id="ARBA00006250"/>
    </source>
</evidence>